<evidence type="ECO:0000313" key="3">
    <source>
        <dbReference type="Proteomes" id="UP000807342"/>
    </source>
</evidence>
<dbReference type="PROSITE" id="PS50011">
    <property type="entry name" value="PROTEIN_KINASE_DOM"/>
    <property type="match status" value="1"/>
</dbReference>
<keyword evidence="3" id="KW-1185">Reference proteome</keyword>
<dbReference type="GO" id="GO:0004674">
    <property type="term" value="F:protein serine/threonine kinase activity"/>
    <property type="evidence" value="ECO:0007669"/>
    <property type="project" value="TreeGrafter"/>
</dbReference>
<dbReference type="Gene3D" id="1.10.510.10">
    <property type="entry name" value="Transferase(Phosphotransferase) domain 1"/>
    <property type="match status" value="1"/>
</dbReference>
<keyword evidence="2" id="KW-0418">Kinase</keyword>
<dbReference type="SUPFAM" id="SSF56112">
    <property type="entry name" value="Protein kinase-like (PK-like)"/>
    <property type="match status" value="1"/>
</dbReference>
<dbReference type="InterPro" id="IPR000719">
    <property type="entry name" value="Prot_kinase_dom"/>
</dbReference>
<dbReference type="AlphaFoldDB" id="A0A9P5X7G6"/>
<feature type="non-terminal residue" evidence="2">
    <location>
        <position position="1"/>
    </location>
</feature>
<proteinExistence type="predicted"/>
<dbReference type="PANTHER" id="PTHR44329:SF214">
    <property type="entry name" value="PROTEIN KINASE DOMAIN-CONTAINING PROTEIN"/>
    <property type="match status" value="1"/>
</dbReference>
<dbReference type="PROSITE" id="PS00108">
    <property type="entry name" value="PROTEIN_KINASE_ST"/>
    <property type="match status" value="1"/>
</dbReference>
<feature type="domain" description="Protein kinase" evidence="1">
    <location>
        <begin position="1"/>
        <end position="234"/>
    </location>
</feature>
<dbReference type="Pfam" id="PF00069">
    <property type="entry name" value="Pkinase"/>
    <property type="match status" value="1"/>
</dbReference>
<evidence type="ECO:0000259" key="1">
    <source>
        <dbReference type="PROSITE" id="PS50011"/>
    </source>
</evidence>
<dbReference type="InterPro" id="IPR011009">
    <property type="entry name" value="Kinase-like_dom_sf"/>
</dbReference>
<dbReference type="PIRSF" id="PIRSF000654">
    <property type="entry name" value="Integrin-linked_kinase"/>
    <property type="match status" value="1"/>
</dbReference>
<keyword evidence="2" id="KW-0808">Transferase</keyword>
<organism evidence="2 3">
    <name type="scientific">Macrolepiota fuliginosa MF-IS2</name>
    <dbReference type="NCBI Taxonomy" id="1400762"/>
    <lineage>
        <taxon>Eukaryota</taxon>
        <taxon>Fungi</taxon>
        <taxon>Dikarya</taxon>
        <taxon>Basidiomycota</taxon>
        <taxon>Agaricomycotina</taxon>
        <taxon>Agaricomycetes</taxon>
        <taxon>Agaricomycetidae</taxon>
        <taxon>Agaricales</taxon>
        <taxon>Agaricineae</taxon>
        <taxon>Agaricaceae</taxon>
        <taxon>Macrolepiota</taxon>
    </lineage>
</organism>
<dbReference type="EMBL" id="MU151396">
    <property type="protein sequence ID" value="KAF9444181.1"/>
    <property type="molecule type" value="Genomic_DNA"/>
</dbReference>
<name>A0A9P5X7G6_9AGAR</name>
<dbReference type="Proteomes" id="UP000807342">
    <property type="component" value="Unassembled WGS sequence"/>
</dbReference>
<comment type="caution">
    <text evidence="2">The sequence shown here is derived from an EMBL/GenBank/DDBJ whole genome shotgun (WGS) entry which is preliminary data.</text>
</comment>
<reference evidence="2" key="1">
    <citation type="submission" date="2020-11" db="EMBL/GenBank/DDBJ databases">
        <authorList>
            <consortium name="DOE Joint Genome Institute"/>
            <person name="Ahrendt S."/>
            <person name="Riley R."/>
            <person name="Andreopoulos W."/>
            <person name="Labutti K."/>
            <person name="Pangilinan J."/>
            <person name="Ruiz-Duenas F.J."/>
            <person name="Barrasa J.M."/>
            <person name="Sanchez-Garcia M."/>
            <person name="Camarero S."/>
            <person name="Miyauchi S."/>
            <person name="Serrano A."/>
            <person name="Linde D."/>
            <person name="Babiker R."/>
            <person name="Drula E."/>
            <person name="Ayuso-Fernandez I."/>
            <person name="Pacheco R."/>
            <person name="Padilla G."/>
            <person name="Ferreira P."/>
            <person name="Barriuso J."/>
            <person name="Kellner H."/>
            <person name="Castanera R."/>
            <person name="Alfaro M."/>
            <person name="Ramirez L."/>
            <person name="Pisabarro A.G."/>
            <person name="Kuo A."/>
            <person name="Tritt A."/>
            <person name="Lipzen A."/>
            <person name="He G."/>
            <person name="Yan M."/>
            <person name="Ng V."/>
            <person name="Cullen D."/>
            <person name="Martin F."/>
            <person name="Rosso M.-N."/>
            <person name="Henrissat B."/>
            <person name="Hibbett D."/>
            <person name="Martinez A.T."/>
            <person name="Grigoriev I.V."/>
        </authorList>
    </citation>
    <scope>NUCLEOTIDE SEQUENCE</scope>
    <source>
        <strain evidence="2">MF-IS2</strain>
    </source>
</reference>
<dbReference type="InterPro" id="IPR051681">
    <property type="entry name" value="Ser/Thr_Kinases-Pseudokinases"/>
</dbReference>
<dbReference type="OrthoDB" id="122279at2759"/>
<dbReference type="SMART" id="SM00220">
    <property type="entry name" value="S_TKc"/>
    <property type="match status" value="1"/>
</dbReference>
<sequence>LQVFSREAMLWAHLSHLNILPFYGIYRIGDMYGRLGLISPWMEKGHLRRYINNEPDADRILLLTDVIDGLQYLHDNRIVHGDLKGDNILITSSGRACLADFGLSNVVQAKLGGWSIITTIIHNGGTVGWEAPELLQEDNSEPTMTSDIYALSMVFYEAFTGKVPFHEAKTPVAVIYRVVLGQRPAQPAKDGAAYTVYGLTSEIWEIMVRGWGADPEARPELLEFLQVLSKCRRVDQRSKDEYGEALPPSKFRDAVNGVYRRLTIEEIAYTVSWFA</sequence>
<accession>A0A9P5X7G6</accession>
<dbReference type="PANTHER" id="PTHR44329">
    <property type="entry name" value="SERINE/THREONINE-PROTEIN KINASE TNNI3K-RELATED"/>
    <property type="match status" value="1"/>
</dbReference>
<protein>
    <submittedName>
        <fullName evidence="2">Kinase-like protein</fullName>
    </submittedName>
</protein>
<dbReference type="GO" id="GO:0005524">
    <property type="term" value="F:ATP binding"/>
    <property type="evidence" value="ECO:0007669"/>
    <property type="project" value="InterPro"/>
</dbReference>
<gene>
    <name evidence="2" type="ORF">P691DRAFT_678082</name>
</gene>
<dbReference type="InterPro" id="IPR008271">
    <property type="entry name" value="Ser/Thr_kinase_AS"/>
</dbReference>
<evidence type="ECO:0000313" key="2">
    <source>
        <dbReference type="EMBL" id="KAF9444181.1"/>
    </source>
</evidence>